<dbReference type="SUPFAM" id="SSF55729">
    <property type="entry name" value="Acyl-CoA N-acyltransferases (Nat)"/>
    <property type="match status" value="1"/>
</dbReference>
<dbReference type="RefSeq" id="WP_187763685.1">
    <property type="nucleotide sequence ID" value="NZ_CP061038.1"/>
</dbReference>
<dbReference type="EMBL" id="CP061038">
    <property type="protein sequence ID" value="QNQ11404.1"/>
    <property type="molecule type" value="Genomic_DNA"/>
</dbReference>
<dbReference type="PANTHER" id="PTHR43792:SF1">
    <property type="entry name" value="N-ACETYLTRANSFERASE DOMAIN-CONTAINING PROTEIN"/>
    <property type="match status" value="1"/>
</dbReference>
<proteinExistence type="predicted"/>
<protein>
    <submittedName>
        <fullName evidence="2">GNAT family N-acetyltransferase</fullName>
    </submittedName>
</protein>
<accession>A0A7H0LP01</accession>
<dbReference type="AlphaFoldDB" id="A0A7H0LP01"/>
<name>A0A7H0LP01_9SPHN</name>
<evidence type="ECO:0000259" key="1">
    <source>
        <dbReference type="PROSITE" id="PS51186"/>
    </source>
</evidence>
<evidence type="ECO:0000313" key="3">
    <source>
        <dbReference type="Proteomes" id="UP000516148"/>
    </source>
</evidence>
<dbReference type="InterPro" id="IPR016181">
    <property type="entry name" value="Acyl_CoA_acyltransferase"/>
</dbReference>
<gene>
    <name evidence="2" type="ORF">H3Z74_09815</name>
</gene>
<keyword evidence="2" id="KW-0808">Transferase</keyword>
<dbReference type="PROSITE" id="PS51186">
    <property type="entry name" value="GNAT"/>
    <property type="match status" value="1"/>
</dbReference>
<dbReference type="InterPro" id="IPR000182">
    <property type="entry name" value="GNAT_dom"/>
</dbReference>
<sequence>MIETERLILRWPIPADHAALHAMWADPSVMVDLGPVKTPADSDAALVRHAGYRDSHGLGFWTVELRQDGSVIGFCGLKPGAENTPAENEVEIGWMLGPLWWGKGYAREAAMASLDWAWTKLAAPRVVAITAARNLSSQRLMARLGMTKRAANFEHPAFPEGDPLRDSVIFTIDRPATA</sequence>
<feature type="domain" description="N-acetyltransferase" evidence="1">
    <location>
        <begin position="7"/>
        <end position="165"/>
    </location>
</feature>
<dbReference type="Pfam" id="PF13302">
    <property type="entry name" value="Acetyltransf_3"/>
    <property type="match status" value="1"/>
</dbReference>
<dbReference type="PANTHER" id="PTHR43792">
    <property type="entry name" value="GNAT FAMILY, PUTATIVE (AFU_ORTHOLOGUE AFUA_3G00765)-RELATED-RELATED"/>
    <property type="match status" value="1"/>
</dbReference>
<evidence type="ECO:0000313" key="2">
    <source>
        <dbReference type="EMBL" id="QNQ11404.1"/>
    </source>
</evidence>
<dbReference type="Gene3D" id="3.40.630.30">
    <property type="match status" value="1"/>
</dbReference>
<dbReference type="GO" id="GO:0016747">
    <property type="term" value="F:acyltransferase activity, transferring groups other than amino-acyl groups"/>
    <property type="evidence" value="ECO:0007669"/>
    <property type="project" value="InterPro"/>
</dbReference>
<dbReference type="Proteomes" id="UP000516148">
    <property type="component" value="Chromosome"/>
</dbReference>
<dbReference type="InterPro" id="IPR051531">
    <property type="entry name" value="N-acetyltransferase"/>
</dbReference>
<keyword evidence="3" id="KW-1185">Reference proteome</keyword>
<reference evidence="2 3" key="1">
    <citation type="submission" date="2020-09" db="EMBL/GenBank/DDBJ databases">
        <title>Sphingomonas sp., a new species isolated from pork steak.</title>
        <authorList>
            <person name="Heidler von Heilborn D."/>
        </authorList>
    </citation>
    <scope>NUCLEOTIDE SEQUENCE [LARGE SCALE GENOMIC DNA]</scope>
    <source>
        <strain evidence="3">S8-3T</strain>
    </source>
</reference>
<dbReference type="KEGG" id="spap:H3Z74_09815"/>
<organism evidence="2 3">
    <name type="scientific">Sphingomonas alpina</name>
    <dbReference type="NCBI Taxonomy" id="653931"/>
    <lineage>
        <taxon>Bacteria</taxon>
        <taxon>Pseudomonadati</taxon>
        <taxon>Pseudomonadota</taxon>
        <taxon>Alphaproteobacteria</taxon>
        <taxon>Sphingomonadales</taxon>
        <taxon>Sphingomonadaceae</taxon>
        <taxon>Sphingomonas</taxon>
    </lineage>
</organism>